<dbReference type="NCBIfam" id="NF004231">
    <property type="entry name" value="PRK05679.1"/>
    <property type="match status" value="1"/>
</dbReference>
<comment type="pathway">
    <text evidence="5">Cofactor metabolism; pyridoxal 5'-phosphate salvage; pyridoxal 5'-phosphate from pyridoxamine 5'-phosphate: step 1/1.</text>
</comment>
<dbReference type="GO" id="GO:0008615">
    <property type="term" value="P:pyridoxine biosynthetic process"/>
    <property type="evidence" value="ECO:0007669"/>
    <property type="project" value="UniProtKB-UniRule"/>
</dbReference>
<comment type="pathway">
    <text evidence="5">Cofactor metabolism; pyridoxal 5'-phosphate salvage; pyridoxal 5'-phosphate from pyridoxine 5'-phosphate: step 1/1.</text>
</comment>
<sequence length="214" mass="24329">MNRDLQSLRRDYQFDDLTEEKAGQDPLALFDEWLNLAIESCPEDPTGMLLSTVDADNKPHCRTVLLKQRDGDAFSFFTNYDSDKGQDIAQNPNVCLTFFWPSLSRQVRIEGVASKVDRSISENYFATRPKGSQLAACISRQSQVIDSREVLSTEFAAMEEQYKDAPVPCPENWGGYSVKATIIEFWQGRPSRLHDRIIFTAHSEGKWSVVRKAP</sequence>
<dbReference type="Proteomes" id="UP000295729">
    <property type="component" value="Unassembled WGS sequence"/>
</dbReference>
<evidence type="ECO:0000313" key="10">
    <source>
        <dbReference type="EMBL" id="TDR15733.1"/>
    </source>
</evidence>
<evidence type="ECO:0000256" key="1">
    <source>
        <dbReference type="ARBA" id="ARBA00007301"/>
    </source>
</evidence>
<dbReference type="InterPro" id="IPR019576">
    <property type="entry name" value="Pyridoxamine_oxidase_dimer_C"/>
</dbReference>
<dbReference type="InterPro" id="IPR012349">
    <property type="entry name" value="Split_barrel_FMN-bd"/>
</dbReference>
<name>A0A4R6XF72_9GAMM</name>
<comment type="similarity">
    <text evidence="1 5">Belongs to the pyridoxamine 5'-phosphate oxidase family.</text>
</comment>
<keyword evidence="5" id="KW-0664">Pyridoxine biosynthesis</keyword>
<comment type="catalytic activity">
    <reaction evidence="5">
        <text>pyridoxamine 5'-phosphate + O2 + H2O = pyridoxal 5'-phosphate + H2O2 + NH4(+)</text>
        <dbReference type="Rhea" id="RHEA:15817"/>
        <dbReference type="ChEBI" id="CHEBI:15377"/>
        <dbReference type="ChEBI" id="CHEBI:15379"/>
        <dbReference type="ChEBI" id="CHEBI:16240"/>
        <dbReference type="ChEBI" id="CHEBI:28938"/>
        <dbReference type="ChEBI" id="CHEBI:58451"/>
        <dbReference type="ChEBI" id="CHEBI:597326"/>
        <dbReference type="EC" id="1.4.3.5"/>
    </reaction>
</comment>
<evidence type="ECO:0000256" key="6">
    <source>
        <dbReference type="PIRSR" id="PIRSR000190-1"/>
    </source>
</evidence>
<dbReference type="PANTHER" id="PTHR10851:SF0">
    <property type="entry name" value="PYRIDOXINE-5'-PHOSPHATE OXIDASE"/>
    <property type="match status" value="1"/>
</dbReference>
<dbReference type="InterPro" id="IPR019740">
    <property type="entry name" value="Pyridox_Oxase_CS"/>
</dbReference>
<feature type="binding site" evidence="5 6">
    <location>
        <position position="128"/>
    </location>
    <ligand>
        <name>substrate</name>
    </ligand>
</feature>
<comment type="catalytic activity">
    <reaction evidence="5">
        <text>pyridoxine 5'-phosphate + O2 = pyridoxal 5'-phosphate + H2O2</text>
        <dbReference type="Rhea" id="RHEA:15149"/>
        <dbReference type="ChEBI" id="CHEBI:15379"/>
        <dbReference type="ChEBI" id="CHEBI:16240"/>
        <dbReference type="ChEBI" id="CHEBI:58589"/>
        <dbReference type="ChEBI" id="CHEBI:597326"/>
        <dbReference type="EC" id="1.4.3.5"/>
    </reaction>
</comment>
<dbReference type="PIRSF" id="PIRSF000190">
    <property type="entry name" value="Pyd_amn-ph_oxd"/>
    <property type="match status" value="1"/>
</dbReference>
<keyword evidence="3 5" id="KW-0288">FMN</keyword>
<dbReference type="SUPFAM" id="SSF50475">
    <property type="entry name" value="FMN-binding split barrel"/>
    <property type="match status" value="1"/>
</dbReference>
<feature type="binding site" evidence="5 7">
    <location>
        <position position="84"/>
    </location>
    <ligand>
        <name>FMN</name>
        <dbReference type="ChEBI" id="CHEBI:58210"/>
    </ligand>
</feature>
<dbReference type="GO" id="GO:0010181">
    <property type="term" value="F:FMN binding"/>
    <property type="evidence" value="ECO:0007669"/>
    <property type="project" value="UniProtKB-UniRule"/>
</dbReference>
<evidence type="ECO:0000259" key="9">
    <source>
        <dbReference type="Pfam" id="PF10590"/>
    </source>
</evidence>
<feature type="binding site" evidence="5 7">
    <location>
        <position position="196"/>
    </location>
    <ligand>
        <name>FMN</name>
        <dbReference type="ChEBI" id="CHEBI:58210"/>
    </ligand>
</feature>
<dbReference type="Pfam" id="PF10590">
    <property type="entry name" value="PNP_phzG_C"/>
    <property type="match status" value="1"/>
</dbReference>
<evidence type="ECO:0000256" key="5">
    <source>
        <dbReference type="HAMAP-Rule" id="MF_01629"/>
    </source>
</evidence>
<protein>
    <recommendedName>
        <fullName evidence="5">Pyridoxine/pyridoxamine 5'-phosphate oxidase</fullName>
        <ecNumber evidence="5">1.4.3.5</ecNumber>
    </recommendedName>
    <alternativeName>
        <fullName evidence="5">PNP/PMP oxidase</fullName>
        <shortName evidence="5">PNPOx</shortName>
    </alternativeName>
    <alternativeName>
        <fullName evidence="5">Pyridoxal 5'-phosphate synthase</fullName>
    </alternativeName>
</protein>
<evidence type="ECO:0000259" key="8">
    <source>
        <dbReference type="Pfam" id="PF01243"/>
    </source>
</evidence>
<evidence type="ECO:0000256" key="7">
    <source>
        <dbReference type="PIRSR" id="PIRSR000190-2"/>
    </source>
</evidence>
<dbReference type="OrthoDB" id="9780392at2"/>
<dbReference type="PANTHER" id="PTHR10851">
    <property type="entry name" value="PYRIDOXINE-5-PHOSPHATE OXIDASE"/>
    <property type="match status" value="1"/>
</dbReference>
<comment type="function">
    <text evidence="5">Catalyzes the oxidation of either pyridoxine 5'-phosphate (PNP) or pyridoxamine 5'-phosphate (PMP) into pyridoxal 5'-phosphate (PLP).</text>
</comment>
<dbReference type="EMBL" id="SNZA01000001">
    <property type="protein sequence ID" value="TDR15733.1"/>
    <property type="molecule type" value="Genomic_DNA"/>
</dbReference>
<keyword evidence="2 5" id="KW-0285">Flavoprotein</keyword>
<dbReference type="PROSITE" id="PS01064">
    <property type="entry name" value="PYRIDOX_OXIDASE"/>
    <property type="match status" value="1"/>
</dbReference>
<comment type="subunit">
    <text evidence="5">Homodimer.</text>
</comment>
<reference evidence="10 11" key="1">
    <citation type="submission" date="2019-03" db="EMBL/GenBank/DDBJ databases">
        <title>Genomic Encyclopedia of Type Strains, Phase IV (KMG-IV): sequencing the most valuable type-strain genomes for metagenomic binning, comparative biology and taxonomic classification.</title>
        <authorList>
            <person name="Goeker M."/>
        </authorList>
    </citation>
    <scope>NUCLEOTIDE SEQUENCE [LARGE SCALE GENOMIC DNA]</scope>
    <source>
        <strain evidence="10 11">DSM 5604</strain>
    </source>
</reference>
<feature type="binding site" evidence="5 7">
    <location>
        <begin position="62"/>
        <end position="67"/>
    </location>
    <ligand>
        <name>FMN</name>
        <dbReference type="ChEBI" id="CHEBI:58210"/>
    </ligand>
</feature>
<proteinExistence type="inferred from homology"/>
<feature type="binding site" evidence="5 7">
    <location>
        <begin position="77"/>
        <end position="78"/>
    </location>
    <ligand>
        <name>FMN</name>
        <dbReference type="ChEBI" id="CHEBI:58210"/>
    </ligand>
</feature>
<organism evidence="10 11">
    <name type="scientific">Marinomonas communis</name>
    <dbReference type="NCBI Taxonomy" id="28254"/>
    <lineage>
        <taxon>Bacteria</taxon>
        <taxon>Pseudomonadati</taxon>
        <taxon>Pseudomonadota</taxon>
        <taxon>Gammaproteobacteria</taxon>
        <taxon>Oceanospirillales</taxon>
        <taxon>Oceanospirillaceae</taxon>
        <taxon>Marinomonas</taxon>
    </lineage>
</organism>
<feature type="binding site" evidence="5 6">
    <location>
        <position position="67"/>
    </location>
    <ligand>
        <name>substrate</name>
    </ligand>
</feature>
<feature type="binding site" evidence="5 7">
    <location>
        <begin position="141"/>
        <end position="142"/>
    </location>
    <ligand>
        <name>FMN</name>
        <dbReference type="ChEBI" id="CHEBI:58210"/>
    </ligand>
</feature>
<feature type="binding site" evidence="5 6">
    <location>
        <position position="132"/>
    </location>
    <ligand>
        <name>substrate</name>
    </ligand>
</feature>
<dbReference type="HAMAP" id="MF_01629">
    <property type="entry name" value="PdxH"/>
    <property type="match status" value="1"/>
</dbReference>
<dbReference type="Gene3D" id="2.30.110.10">
    <property type="entry name" value="Electron Transport, Fmn-binding Protein, Chain A"/>
    <property type="match status" value="1"/>
</dbReference>
<feature type="binding site" evidence="5 6">
    <location>
        <position position="124"/>
    </location>
    <ligand>
        <name>substrate</name>
    </ligand>
</feature>
<feature type="binding site" evidence="6">
    <location>
        <begin position="9"/>
        <end position="12"/>
    </location>
    <ligand>
        <name>substrate</name>
    </ligand>
</feature>
<dbReference type="RefSeq" id="WP_133560375.1">
    <property type="nucleotide sequence ID" value="NZ_SNZA01000001.1"/>
</dbReference>
<dbReference type="AlphaFoldDB" id="A0A4R6XF72"/>
<feature type="binding site" evidence="5 7">
    <location>
        <position position="186"/>
    </location>
    <ligand>
        <name>FMN</name>
        <dbReference type="ChEBI" id="CHEBI:58210"/>
    </ligand>
</feature>
<gene>
    <name evidence="5" type="primary">pdxH</name>
    <name evidence="10" type="ORF">C8D85_1107</name>
</gene>
<keyword evidence="11" id="KW-1185">Reference proteome</keyword>
<comment type="cofactor">
    <cofactor evidence="5 7">
        <name>FMN</name>
        <dbReference type="ChEBI" id="CHEBI:58210"/>
    </cofactor>
    <text evidence="5 7">Binds 1 FMN per subunit.</text>
</comment>
<feature type="domain" description="Pyridoxine 5'-phosphate oxidase dimerisation C-terminal" evidence="9">
    <location>
        <begin position="173"/>
        <end position="214"/>
    </location>
</feature>
<evidence type="ECO:0000256" key="4">
    <source>
        <dbReference type="ARBA" id="ARBA00023002"/>
    </source>
</evidence>
<feature type="binding site" evidence="5 7">
    <location>
        <position position="106"/>
    </location>
    <ligand>
        <name>FMN</name>
        <dbReference type="ChEBI" id="CHEBI:58210"/>
    </ligand>
</feature>
<dbReference type="GO" id="GO:0004733">
    <property type="term" value="F:pyridoxamine phosphate oxidase activity"/>
    <property type="evidence" value="ECO:0007669"/>
    <property type="project" value="UniProtKB-UniRule"/>
</dbReference>
<dbReference type="EC" id="1.4.3.5" evidence="5"/>
<evidence type="ECO:0000256" key="2">
    <source>
        <dbReference type="ARBA" id="ARBA00022630"/>
    </source>
</evidence>
<keyword evidence="4 5" id="KW-0560">Oxidoreductase</keyword>
<dbReference type="UniPathway" id="UPA01068">
    <property type="reaction ID" value="UER00304"/>
</dbReference>
<dbReference type="Pfam" id="PF01243">
    <property type="entry name" value="PNPOx_N"/>
    <property type="match status" value="1"/>
</dbReference>
<accession>A0A4R6XF72</accession>
<feature type="domain" description="Pyridoxamine 5'-phosphate oxidase N-terminal" evidence="8">
    <location>
        <begin position="38"/>
        <end position="160"/>
    </location>
</feature>
<comment type="caution">
    <text evidence="5">Lacks conserved residue(s) required for the propagation of feature annotation.</text>
</comment>
<dbReference type="InterPro" id="IPR011576">
    <property type="entry name" value="Pyridox_Oxase_N"/>
</dbReference>
<evidence type="ECO:0000256" key="3">
    <source>
        <dbReference type="ARBA" id="ARBA00022643"/>
    </source>
</evidence>
<evidence type="ECO:0000313" key="11">
    <source>
        <dbReference type="Proteomes" id="UP000295729"/>
    </source>
</evidence>
<feature type="binding site" evidence="5 6">
    <location>
        <begin position="192"/>
        <end position="194"/>
    </location>
    <ligand>
        <name>substrate</name>
    </ligand>
</feature>
<comment type="caution">
    <text evidence="10">The sequence shown here is derived from an EMBL/GenBank/DDBJ whole genome shotgun (WGS) entry which is preliminary data.</text>
</comment>
<dbReference type="InterPro" id="IPR000659">
    <property type="entry name" value="Pyridox_Oxase"/>
</dbReference>
<dbReference type="NCBIfam" id="TIGR00558">
    <property type="entry name" value="pdxH"/>
    <property type="match status" value="1"/>
</dbReference>